<accession>A0ABN5IFP4</accession>
<reference evidence="1 2" key="1">
    <citation type="submission" date="2018-02" db="EMBL/GenBank/DDBJ databases">
        <title>Complete genome sequence of Streptomyces dengpaensis, the producer of angucyclines.</title>
        <authorList>
            <person name="Yumei L."/>
        </authorList>
    </citation>
    <scope>NUCLEOTIDE SEQUENCE [LARGE SCALE GENOMIC DNA]</scope>
    <source>
        <strain evidence="1 2">XZHG99</strain>
        <plasmid evidence="1 2">unnamed1</plasmid>
    </source>
</reference>
<sequence>MAGRFVHCAGRTKLTDDQVDVLRRADPQSPVDVFTALQWCELSNGHTGVPHHSEVTSVFEGDNWWVRWNDDVHELVTLDSCPVDWDPQDEIKSQPCGLFPDHPGRHGWAENDPDTCAHAGAGTPQQISEAVTFDGRYISVFEAPCFGCPARMVQVRILDPKQARPPQDLGASVSMWSFLSPELRI</sequence>
<gene>
    <name evidence="1" type="ORF">C4B68_40385</name>
</gene>
<proteinExistence type="predicted"/>
<protein>
    <submittedName>
        <fullName evidence="1">Uncharacterized protein</fullName>
    </submittedName>
</protein>
<dbReference type="EMBL" id="CP026653">
    <property type="protein sequence ID" value="AVH61761.1"/>
    <property type="molecule type" value="Genomic_DNA"/>
</dbReference>
<dbReference type="Proteomes" id="UP000238413">
    <property type="component" value="Plasmid unnamed1"/>
</dbReference>
<evidence type="ECO:0000313" key="1">
    <source>
        <dbReference type="EMBL" id="AVH61761.1"/>
    </source>
</evidence>
<name>A0ABN5IFP4_9ACTN</name>
<keyword evidence="1" id="KW-0614">Plasmid</keyword>
<keyword evidence="2" id="KW-1185">Reference proteome</keyword>
<evidence type="ECO:0000313" key="2">
    <source>
        <dbReference type="Proteomes" id="UP000238413"/>
    </source>
</evidence>
<organism evidence="1 2">
    <name type="scientific">Streptomyces dengpaensis</name>
    <dbReference type="NCBI Taxonomy" id="2049881"/>
    <lineage>
        <taxon>Bacteria</taxon>
        <taxon>Bacillati</taxon>
        <taxon>Actinomycetota</taxon>
        <taxon>Actinomycetes</taxon>
        <taxon>Kitasatosporales</taxon>
        <taxon>Streptomycetaceae</taxon>
        <taxon>Streptomyces</taxon>
    </lineage>
</organism>
<dbReference type="RefSeq" id="WP_099505178.1">
    <property type="nucleotide sequence ID" value="NZ_CP026653.1"/>
</dbReference>
<geneLocation type="plasmid" evidence="1 2">
    <name>unnamed1</name>
</geneLocation>